<comment type="caution">
    <text evidence="1">The sequence shown here is derived from an EMBL/GenBank/DDBJ whole genome shotgun (WGS) entry which is preliminary data.</text>
</comment>
<dbReference type="Gene3D" id="2.60.40.10">
    <property type="entry name" value="Immunoglobulins"/>
    <property type="match status" value="1"/>
</dbReference>
<keyword evidence="2" id="KW-1185">Reference proteome</keyword>
<dbReference type="InterPro" id="IPR013783">
    <property type="entry name" value="Ig-like_fold"/>
</dbReference>
<reference evidence="1 2" key="1">
    <citation type="submission" date="2024-11" db="EMBL/GenBank/DDBJ databases">
        <title>Chromosome-level genome assembly of the freshwater bivalve Anodonta woodiana.</title>
        <authorList>
            <person name="Chen X."/>
        </authorList>
    </citation>
    <scope>NUCLEOTIDE SEQUENCE [LARGE SCALE GENOMIC DNA]</scope>
    <source>
        <strain evidence="1">MN2024</strain>
        <tissue evidence="1">Gills</tissue>
    </source>
</reference>
<evidence type="ECO:0000313" key="2">
    <source>
        <dbReference type="Proteomes" id="UP001634394"/>
    </source>
</evidence>
<accession>A0ABD3XIV2</accession>
<evidence type="ECO:0000313" key="1">
    <source>
        <dbReference type="EMBL" id="KAL3885660.1"/>
    </source>
</evidence>
<dbReference type="EMBL" id="JBJQND010000002">
    <property type="protein sequence ID" value="KAL3885660.1"/>
    <property type="molecule type" value="Genomic_DNA"/>
</dbReference>
<gene>
    <name evidence="1" type="ORF">ACJMK2_025709</name>
</gene>
<sequence>MARWVMQNFSTEATIHQKYIQKVSLDNGSILLQNIQASDEATYRMLYENHSKNKEIQLCVRVPPSLSCKPSIKHEENFLIASLDNSEICGKPLASVLWMDYHGVSFIKKSRIELPHENEAGTYRACIEGEALTCLKTLSLQDNCENYTIGSRSESRVNCVSSDMIVNLR</sequence>
<organism evidence="1 2">
    <name type="scientific">Sinanodonta woodiana</name>
    <name type="common">Chinese pond mussel</name>
    <name type="synonym">Anodonta woodiana</name>
    <dbReference type="NCBI Taxonomy" id="1069815"/>
    <lineage>
        <taxon>Eukaryota</taxon>
        <taxon>Metazoa</taxon>
        <taxon>Spiralia</taxon>
        <taxon>Lophotrochozoa</taxon>
        <taxon>Mollusca</taxon>
        <taxon>Bivalvia</taxon>
        <taxon>Autobranchia</taxon>
        <taxon>Heteroconchia</taxon>
        <taxon>Palaeoheterodonta</taxon>
        <taxon>Unionida</taxon>
        <taxon>Unionoidea</taxon>
        <taxon>Unionidae</taxon>
        <taxon>Unioninae</taxon>
        <taxon>Sinanodonta</taxon>
    </lineage>
</organism>
<proteinExistence type="predicted"/>
<dbReference type="AlphaFoldDB" id="A0ABD3XIV2"/>
<protein>
    <submittedName>
        <fullName evidence="1">Uncharacterized protein</fullName>
    </submittedName>
</protein>
<name>A0ABD3XIV2_SINWO</name>
<dbReference type="Proteomes" id="UP001634394">
    <property type="component" value="Unassembled WGS sequence"/>
</dbReference>